<gene>
    <name evidence="1" type="ORF">F8144_36315</name>
</gene>
<dbReference type="EMBL" id="WBKG01000042">
    <property type="protein sequence ID" value="KAB1979479.1"/>
    <property type="molecule type" value="Genomic_DNA"/>
</dbReference>
<dbReference type="Proteomes" id="UP000442990">
    <property type="component" value="Unassembled WGS sequence"/>
</dbReference>
<proteinExistence type="predicted"/>
<dbReference type="AlphaFoldDB" id="A0A7J5D5F5"/>
<protein>
    <submittedName>
        <fullName evidence="1">Uncharacterized protein</fullName>
    </submittedName>
</protein>
<sequence>MTVSDGCALPQPRKPSAAEILDTPLPRLLAKTNVELHDSSITDRTFFGAVVERKSGQLLLAMPAGRSEREHDTMARYLLAKAFDVHLPDLPPPFSTVWV</sequence>
<comment type="caution">
    <text evidence="1">The sequence shown here is derived from an EMBL/GenBank/DDBJ whole genome shotgun (WGS) entry which is preliminary data.</text>
</comment>
<keyword evidence="2" id="KW-1185">Reference proteome</keyword>
<evidence type="ECO:0000313" key="1">
    <source>
        <dbReference type="EMBL" id="KAB1979479.1"/>
    </source>
</evidence>
<organism evidence="1 2">
    <name type="scientific">Streptomyces triticiradicis</name>
    <dbReference type="NCBI Taxonomy" id="2651189"/>
    <lineage>
        <taxon>Bacteria</taxon>
        <taxon>Bacillati</taxon>
        <taxon>Actinomycetota</taxon>
        <taxon>Actinomycetes</taxon>
        <taxon>Kitasatosporales</taxon>
        <taxon>Streptomycetaceae</taxon>
        <taxon>Streptomyces</taxon>
    </lineage>
</organism>
<reference evidence="1 2" key="1">
    <citation type="submission" date="2019-09" db="EMBL/GenBank/DDBJ databases">
        <title>Isolation and identification of active actinomycetes.</title>
        <authorList>
            <person name="Yu Z."/>
            <person name="Han C."/>
            <person name="Yu B."/>
        </authorList>
    </citation>
    <scope>NUCLEOTIDE SEQUENCE [LARGE SCALE GENOMIC DNA]</scope>
    <source>
        <strain evidence="1 2">NEAU-H2</strain>
    </source>
</reference>
<name>A0A7J5D5F5_9ACTN</name>
<dbReference type="RefSeq" id="WP_151473676.1">
    <property type="nucleotide sequence ID" value="NZ_WBKG01000042.1"/>
</dbReference>
<accession>A0A7J5D5F5</accession>
<evidence type="ECO:0000313" key="2">
    <source>
        <dbReference type="Proteomes" id="UP000442990"/>
    </source>
</evidence>